<protein>
    <submittedName>
        <fullName evidence="2">DUF397 domain-containing protein</fullName>
    </submittedName>
</protein>
<sequence length="66" mass="7410">MTTPWIKASASNEEGSCVEMRSHDDMIEVRDTKDRGGPVLRFTRAEFAAWLDGARGREFDHLLDGA</sequence>
<evidence type="ECO:0000259" key="1">
    <source>
        <dbReference type="Pfam" id="PF04149"/>
    </source>
</evidence>
<organism evidence="2 3">
    <name type="scientific">Pseudonocardia humida</name>
    <dbReference type="NCBI Taxonomy" id="2800819"/>
    <lineage>
        <taxon>Bacteria</taxon>
        <taxon>Bacillati</taxon>
        <taxon>Actinomycetota</taxon>
        <taxon>Actinomycetes</taxon>
        <taxon>Pseudonocardiales</taxon>
        <taxon>Pseudonocardiaceae</taxon>
        <taxon>Pseudonocardia</taxon>
    </lineage>
</organism>
<evidence type="ECO:0000313" key="2">
    <source>
        <dbReference type="EMBL" id="MCO1659113.1"/>
    </source>
</evidence>
<dbReference type="Pfam" id="PF04149">
    <property type="entry name" value="DUF397"/>
    <property type="match status" value="1"/>
</dbReference>
<dbReference type="InterPro" id="IPR007278">
    <property type="entry name" value="DUF397"/>
</dbReference>
<dbReference type="RefSeq" id="WP_252443763.1">
    <property type="nucleotide sequence ID" value="NZ_JAGSOV010000062.1"/>
</dbReference>
<gene>
    <name evidence="2" type="ORF">KDL28_28990</name>
</gene>
<evidence type="ECO:0000313" key="3">
    <source>
        <dbReference type="Proteomes" id="UP001165283"/>
    </source>
</evidence>
<proteinExistence type="predicted"/>
<name>A0ABT1A7X6_9PSEU</name>
<accession>A0ABT1A7X6</accession>
<dbReference type="Proteomes" id="UP001165283">
    <property type="component" value="Unassembled WGS sequence"/>
</dbReference>
<reference evidence="2" key="1">
    <citation type="submission" date="2021-04" db="EMBL/GenBank/DDBJ databases">
        <title>Pseudonocardia sp. nov., isolated from sandy soil of mangrove forest.</title>
        <authorList>
            <person name="Zan Z."/>
            <person name="Huang R."/>
            <person name="Liu W."/>
        </authorList>
    </citation>
    <scope>NUCLEOTIDE SEQUENCE</scope>
    <source>
        <strain evidence="2">S2-4</strain>
    </source>
</reference>
<feature type="domain" description="DUF397" evidence="1">
    <location>
        <begin position="4"/>
        <end position="55"/>
    </location>
</feature>
<dbReference type="EMBL" id="JAGSOV010000062">
    <property type="protein sequence ID" value="MCO1659113.1"/>
    <property type="molecule type" value="Genomic_DNA"/>
</dbReference>
<comment type="caution">
    <text evidence="2">The sequence shown here is derived from an EMBL/GenBank/DDBJ whole genome shotgun (WGS) entry which is preliminary data.</text>
</comment>
<keyword evidence="3" id="KW-1185">Reference proteome</keyword>